<sequence>MLLLLLLLSVCFIPSTEKHIAACIPRCEMITMNSNMVPSQYNRCVCDLVVEEKEVGNLSHDELKCVPNFRSLKFRNKETGAVMIHKAVVDICYGMNGRIAVDQSQFDGEEQEFRFTRNFRVATVFPVTSISPAYNQKHSWIDDFRSNIMQLYRKPDGHLRFG</sequence>
<dbReference type="AlphaFoldDB" id="A0A2G5SJ83"/>
<dbReference type="OrthoDB" id="5784894at2759"/>
<evidence type="ECO:0008006" key="4">
    <source>
        <dbReference type="Google" id="ProtNLM"/>
    </source>
</evidence>
<organism evidence="2 3">
    <name type="scientific">Caenorhabditis nigoni</name>
    <dbReference type="NCBI Taxonomy" id="1611254"/>
    <lineage>
        <taxon>Eukaryota</taxon>
        <taxon>Metazoa</taxon>
        <taxon>Ecdysozoa</taxon>
        <taxon>Nematoda</taxon>
        <taxon>Chromadorea</taxon>
        <taxon>Rhabditida</taxon>
        <taxon>Rhabditina</taxon>
        <taxon>Rhabditomorpha</taxon>
        <taxon>Rhabditoidea</taxon>
        <taxon>Rhabditidae</taxon>
        <taxon>Peloderinae</taxon>
        <taxon>Caenorhabditis</taxon>
    </lineage>
</organism>
<keyword evidence="3" id="KW-1185">Reference proteome</keyword>
<evidence type="ECO:0000313" key="3">
    <source>
        <dbReference type="Proteomes" id="UP000230233"/>
    </source>
</evidence>
<reference evidence="3" key="1">
    <citation type="submission" date="2017-10" db="EMBL/GenBank/DDBJ databases">
        <title>Rapid genome shrinkage in a self-fertile nematode reveals novel sperm competition proteins.</title>
        <authorList>
            <person name="Yin D."/>
            <person name="Schwarz E.M."/>
            <person name="Thomas C.G."/>
            <person name="Felde R.L."/>
            <person name="Korf I.F."/>
            <person name="Cutter A.D."/>
            <person name="Schartner C.M."/>
            <person name="Ralston E.J."/>
            <person name="Meyer B.J."/>
            <person name="Haag E.S."/>
        </authorList>
    </citation>
    <scope>NUCLEOTIDE SEQUENCE [LARGE SCALE GENOMIC DNA]</scope>
    <source>
        <strain evidence="3">JU1422</strain>
    </source>
</reference>
<evidence type="ECO:0000313" key="2">
    <source>
        <dbReference type="EMBL" id="PIC15077.1"/>
    </source>
</evidence>
<protein>
    <recommendedName>
        <fullName evidence="4">Glycosyltransferase family 92 protein</fullName>
    </recommendedName>
</protein>
<evidence type="ECO:0000256" key="1">
    <source>
        <dbReference type="SAM" id="SignalP"/>
    </source>
</evidence>
<name>A0A2G5SJ83_9PELO</name>
<keyword evidence="1" id="KW-0732">Signal</keyword>
<dbReference type="EMBL" id="PDUG01000006">
    <property type="protein sequence ID" value="PIC15077.1"/>
    <property type="molecule type" value="Genomic_DNA"/>
</dbReference>
<comment type="caution">
    <text evidence="2">The sequence shown here is derived from an EMBL/GenBank/DDBJ whole genome shotgun (WGS) entry which is preliminary data.</text>
</comment>
<accession>A0A2G5SJ83</accession>
<proteinExistence type="predicted"/>
<feature type="signal peptide" evidence="1">
    <location>
        <begin position="1"/>
        <end position="18"/>
    </location>
</feature>
<gene>
    <name evidence="2" type="primary">Cni-C25G6.4</name>
    <name evidence="2" type="synonym">Cnig_chr_X.g22188</name>
    <name evidence="2" type="ORF">B9Z55_022188</name>
</gene>
<dbReference type="Proteomes" id="UP000230233">
    <property type="component" value="Chromosome X"/>
</dbReference>
<feature type="chain" id="PRO_5013909000" description="Glycosyltransferase family 92 protein" evidence="1">
    <location>
        <begin position="19"/>
        <end position="162"/>
    </location>
</feature>